<dbReference type="Gene3D" id="3.30.420.10">
    <property type="entry name" value="Ribonuclease H-like superfamily/Ribonuclease H"/>
    <property type="match status" value="2"/>
</dbReference>
<evidence type="ECO:0000313" key="3">
    <source>
        <dbReference type="EMBL" id="KAK3507778.1"/>
    </source>
</evidence>
<dbReference type="Gene3D" id="3.40.50.300">
    <property type="entry name" value="P-loop containing nucleotide triphosphate hydrolases"/>
    <property type="match status" value="1"/>
</dbReference>
<dbReference type="Pfam" id="PF25787">
    <property type="entry name" value="HTH_SB"/>
    <property type="match status" value="1"/>
</dbReference>
<dbReference type="InterPro" id="IPR001584">
    <property type="entry name" value="Integrase_cat-core"/>
</dbReference>
<sequence>MPRSKKIQKQMREKVIEIYQSGKGYKAISKSLGLPRTTVRAIIYKWRKHGTVENLHRSGRPTKITPRAQRQLIQEVTKDPTTTSKELQVSLASVKLKRTWVLQQDNDPKHTSKSTSEWLKKNKMKTLEWPSQSPDLNPIEMLWHDLKKARAKLEAARAKAEFLKKESEILIEKAQLKVMEARMEASLSALKHESEVAAALAEAKVLEAAAESELGERISDVREISDRTRDYVMHQSQLELSPPVGDEPYQTPLEPIVHMLKPETPQRGHRLTAWDVRDSYNKPDTESIMQQPQRYLARRELVNSGLFKFDDRPENYWAWKSSFAKAIEGNPDTGLRKAWERLEDCYGSPEIIEKSLFDRVDSFPKISNKDAKKLRELGDLLQEVESAKNEGYLPGLTYLDTARGVAPIVDKEARTRNDPSFALASGINSVLKLEQPVKRQVKSPVYAHKTEVSSDERKTFLKEKGVCYRCCATTTHLARDCKVAIKSSRPEEVIKLYVILDDQSNRSLARTKFFDLLHVKGESSTYTLRTCAEAQILLLLGRDILQVHKVREQRNGPNNAPYAQRLDLGWVVVGDVCLGSVHSIKEKFDIKPLPEVSLACDDFIFDDYIIGDTIFKRSKDDNKVGLSIEDRRFLDIMDREMFMDESNSWNIFDRDHAEVAPPLREGQECWYLPIFGVYHPQKPDLNNSLLGVLLRFRRELVAVTADIEQMFHSFIVKEEDRDFLRFLWFKENDTSKEIIEYRMRVHVFGNSPSPAVAIYGLRRAAAYDEKEYGSDAKRFVEREFYVDDGLLSTPTTAEAIDLLTRTKEMLATSKLRLHKFASNSKEVMDAFPIEDHAKGLKDLNLEVDPTPIQRSLGLSWDVKRDVFTFHVTDIKKPFTRRGILATVNSLFDPLGFVAPIIIEGKFLLRELSGEALDWDSPLPEEKEEAWNAWRKSLQDLKRLEIPRPYIHTTLSTALRKELHIFSDASVRAIAAVAYLRVINEEGACHTGFVLGKAKLAPQAAHTIPRLELGAAVLAAELAETIINELDFSLDAVEFYTDSRVVLGYIYNQTRRFYVYVANRVQRPTFLLQVHQNLPLEEEFDLIGPELDVETYKSSDDTERTCRSWHYCAKPRTVKELLQAEEVVIKSVQRRAYQEELTCIAKGNDIPSHAAKLLVEHYHDRVKHQGRVFTESAIHNAGYWIVGVKKLINSILHKCVMCNKLRGKITEQKMADLPIDRLSTEPPFTYVGLDVFGPWTVVARRTRGGQAQSKRWAVLFTCMSTRAIHIELIDCMDSSTFINALRRFFALRGPVKQIRSDCGTNFVGACKELEIVLTDSQQPSVKRYLGGEGCSWVFNPPHASHMGGAWERMIGVSRRILDSMLQQISPSCLTHEVLSTLMAEVIGIVNSRPLVPISPDPDSPFLLTPAMLLTQKGHSVLSPPGDFKETDLHRQQWRQVQHLANTFWSRWRHEYLATLQSRSKWQREQRNLREGDVVLLKDAQAKRNEWPMALVTKIFTSSDGKIKENAEEILQYLQEYSEKVTIVFDGVRDFQDNRILLGIIQHELLPEAKIVATCRPEVEYDFSDWTTCKVYVQGKGRELADMMERRKVDILCVQETRWKGSKAHSIGAGFKLFYYGVDSKRNGVGVVLKEEFVRNVLEVKRVSDRVMSLKLEIDGVMLNVVSGYAPQVGCELEEKERFWSELDEVMESIPTGERVVIGADFNGHVGEGNTGDEEVMGKFGFKERNLEGQMVVDFAKRMDMAVVNTYFQKREEHRVTYKSGGRRTQVDYILCRRGNLKEISDCKVVVGESVARQHRMVVCRMTLMVCKMKTSKIEKKTKWWKLKKEECCEEFRQKLRQALGGQVLLPDDWETTAEVIRKTGRKVLGVSSGRRKEDKETWWWNEEVQDSIQRKRLAKKKWDMDRTEENRQEYKELQRRVKREVSKSKQKAYEELYTRVHTREGEKDLYRLARQRDRDGKDVQQVRVIRIEMEGCSHVRRVYRGDGRSTLRS</sequence>
<keyword evidence="4" id="KW-1185">Reference proteome</keyword>
<dbReference type="SUPFAM" id="SSF56219">
    <property type="entry name" value="DNase I-like"/>
    <property type="match status" value="1"/>
</dbReference>
<dbReference type="PROSITE" id="PS50994">
    <property type="entry name" value="INTEGRASE"/>
    <property type="match status" value="1"/>
</dbReference>
<dbReference type="Proteomes" id="UP001274896">
    <property type="component" value="Unassembled WGS sequence"/>
</dbReference>
<comment type="caution">
    <text evidence="3">The sequence shown here is derived from an EMBL/GenBank/DDBJ whole genome shotgun (WGS) entry which is preliminary data.</text>
</comment>
<feature type="coiled-coil region" evidence="1">
    <location>
        <begin position="1896"/>
        <end position="1930"/>
    </location>
</feature>
<dbReference type="Gene3D" id="3.60.10.10">
    <property type="entry name" value="Endonuclease/exonuclease/phosphatase"/>
    <property type="match status" value="1"/>
</dbReference>
<dbReference type="Pfam" id="PF05380">
    <property type="entry name" value="Peptidase_A17"/>
    <property type="match status" value="1"/>
</dbReference>
<dbReference type="InterPro" id="IPR008042">
    <property type="entry name" value="Retrotrans_Pao"/>
</dbReference>
<dbReference type="InterPro" id="IPR057667">
    <property type="entry name" value="HTH_SB"/>
</dbReference>
<dbReference type="InterPro" id="IPR040676">
    <property type="entry name" value="DUF5641"/>
</dbReference>
<keyword evidence="1" id="KW-0175">Coiled coil</keyword>
<organism evidence="3 4">
    <name type="scientific">Hemibagrus guttatus</name>
    <dbReference type="NCBI Taxonomy" id="175788"/>
    <lineage>
        <taxon>Eukaryota</taxon>
        <taxon>Metazoa</taxon>
        <taxon>Chordata</taxon>
        <taxon>Craniata</taxon>
        <taxon>Vertebrata</taxon>
        <taxon>Euteleostomi</taxon>
        <taxon>Actinopterygii</taxon>
        <taxon>Neopterygii</taxon>
        <taxon>Teleostei</taxon>
        <taxon>Ostariophysi</taxon>
        <taxon>Siluriformes</taxon>
        <taxon>Bagridae</taxon>
        <taxon>Hemibagrus</taxon>
    </lineage>
</organism>
<dbReference type="EMBL" id="JAUCMX010000028">
    <property type="protein sequence ID" value="KAK3507778.1"/>
    <property type="molecule type" value="Genomic_DNA"/>
</dbReference>
<feature type="coiled-coil region" evidence="1">
    <location>
        <begin position="146"/>
        <end position="184"/>
    </location>
</feature>
<evidence type="ECO:0000313" key="4">
    <source>
        <dbReference type="Proteomes" id="UP001274896"/>
    </source>
</evidence>
<dbReference type="InterPro" id="IPR009057">
    <property type="entry name" value="Homeodomain-like_sf"/>
</dbReference>
<evidence type="ECO:0000256" key="1">
    <source>
        <dbReference type="SAM" id="Coils"/>
    </source>
</evidence>
<dbReference type="InterPro" id="IPR027417">
    <property type="entry name" value="P-loop_NTPase"/>
</dbReference>
<evidence type="ECO:0000259" key="2">
    <source>
        <dbReference type="PROSITE" id="PS50994"/>
    </source>
</evidence>
<gene>
    <name evidence="3" type="ORF">QTP70_000334</name>
</gene>
<dbReference type="PANTHER" id="PTHR47331">
    <property type="entry name" value="PHD-TYPE DOMAIN-CONTAINING PROTEIN"/>
    <property type="match status" value="1"/>
</dbReference>
<dbReference type="InterPro" id="IPR036691">
    <property type="entry name" value="Endo/exonu/phosph_ase_sf"/>
</dbReference>
<dbReference type="InterPro" id="IPR036388">
    <property type="entry name" value="WH-like_DNA-bd_sf"/>
</dbReference>
<dbReference type="SUPFAM" id="SSF53098">
    <property type="entry name" value="Ribonuclease H-like"/>
    <property type="match status" value="1"/>
</dbReference>
<dbReference type="SUPFAM" id="SSF56672">
    <property type="entry name" value="DNA/RNA polymerases"/>
    <property type="match status" value="1"/>
</dbReference>
<dbReference type="SUPFAM" id="SSF46689">
    <property type="entry name" value="Homeodomain-like"/>
    <property type="match status" value="1"/>
</dbReference>
<protein>
    <recommendedName>
        <fullName evidence="2">Integrase catalytic domain-containing protein</fullName>
    </recommendedName>
</protein>
<dbReference type="InterPro" id="IPR038717">
    <property type="entry name" value="Tc1-like_DDE_dom"/>
</dbReference>
<dbReference type="InterPro" id="IPR043502">
    <property type="entry name" value="DNA/RNA_pol_sf"/>
</dbReference>
<name>A0AAE0PT86_9TELE</name>
<dbReference type="GO" id="GO:0003676">
    <property type="term" value="F:nucleic acid binding"/>
    <property type="evidence" value="ECO:0007669"/>
    <property type="project" value="InterPro"/>
</dbReference>
<dbReference type="Pfam" id="PF03372">
    <property type="entry name" value="Exo_endo_phos"/>
    <property type="match status" value="1"/>
</dbReference>
<feature type="domain" description="Integrase catalytic" evidence="2">
    <location>
        <begin position="1221"/>
        <end position="1416"/>
    </location>
</feature>
<dbReference type="PANTHER" id="PTHR47331:SF6">
    <property type="entry name" value="DOUBLECORTIN DOMAIN-CONTAINING PROTEIN"/>
    <property type="match status" value="1"/>
</dbReference>
<dbReference type="InterPro" id="IPR036397">
    <property type="entry name" value="RNaseH_sf"/>
</dbReference>
<dbReference type="GO" id="GO:0003824">
    <property type="term" value="F:catalytic activity"/>
    <property type="evidence" value="ECO:0007669"/>
    <property type="project" value="InterPro"/>
</dbReference>
<dbReference type="Pfam" id="PF13358">
    <property type="entry name" value="DDE_3"/>
    <property type="match status" value="1"/>
</dbReference>
<accession>A0AAE0PT86</accession>
<proteinExistence type="predicted"/>
<dbReference type="InterPro" id="IPR005135">
    <property type="entry name" value="Endo/exonuclease/phosphatase"/>
</dbReference>
<dbReference type="Pfam" id="PF18701">
    <property type="entry name" value="DUF5641"/>
    <property type="match status" value="1"/>
</dbReference>
<dbReference type="GO" id="GO:0015074">
    <property type="term" value="P:DNA integration"/>
    <property type="evidence" value="ECO:0007669"/>
    <property type="project" value="InterPro"/>
</dbReference>
<reference evidence="3" key="1">
    <citation type="submission" date="2023-06" db="EMBL/GenBank/DDBJ databases">
        <title>Male Hemibagrus guttatus genome.</title>
        <authorList>
            <person name="Bian C."/>
        </authorList>
    </citation>
    <scope>NUCLEOTIDE SEQUENCE</scope>
    <source>
        <strain evidence="3">Male_cb2023</strain>
        <tissue evidence="3">Muscle</tissue>
    </source>
</reference>
<dbReference type="Gene3D" id="1.10.10.10">
    <property type="entry name" value="Winged helix-like DNA-binding domain superfamily/Winged helix DNA-binding domain"/>
    <property type="match status" value="1"/>
</dbReference>
<dbReference type="CDD" id="cd09076">
    <property type="entry name" value="L1-EN"/>
    <property type="match status" value="1"/>
</dbReference>
<dbReference type="InterPro" id="IPR012337">
    <property type="entry name" value="RNaseH-like_sf"/>
</dbReference>